<dbReference type="PANTHER" id="PTHR15921:SF3">
    <property type="entry name" value="PRE-MRNA CLEAVAGE COMPLEX 2 PROTEIN PCF11"/>
    <property type="match status" value="1"/>
</dbReference>
<evidence type="ECO:0000313" key="2">
    <source>
        <dbReference type="EMBL" id="KAE8405244.1"/>
    </source>
</evidence>
<dbReference type="Pfam" id="PF04818">
    <property type="entry name" value="CID"/>
    <property type="match status" value="1"/>
</dbReference>
<dbReference type="InterPro" id="IPR045154">
    <property type="entry name" value="PCF11-like"/>
</dbReference>
<dbReference type="InterPro" id="IPR047415">
    <property type="entry name" value="Pcf11_CID"/>
</dbReference>
<proteinExistence type="predicted"/>
<dbReference type="RefSeq" id="XP_031942563.1">
    <property type="nucleotide sequence ID" value="XM_032091470.1"/>
</dbReference>
<name>A0A5N6HPL6_9EURO</name>
<organism evidence="2 3">
    <name type="scientific">Aspergillus pseudonomiae</name>
    <dbReference type="NCBI Taxonomy" id="1506151"/>
    <lineage>
        <taxon>Eukaryota</taxon>
        <taxon>Fungi</taxon>
        <taxon>Dikarya</taxon>
        <taxon>Ascomycota</taxon>
        <taxon>Pezizomycotina</taxon>
        <taxon>Eurotiomycetes</taxon>
        <taxon>Eurotiomycetidae</taxon>
        <taxon>Eurotiales</taxon>
        <taxon>Aspergillaceae</taxon>
        <taxon>Aspergillus</taxon>
        <taxon>Aspergillus subgen. Circumdati</taxon>
    </lineage>
</organism>
<dbReference type="InterPro" id="IPR006569">
    <property type="entry name" value="CID_dom"/>
</dbReference>
<dbReference type="AlphaFoldDB" id="A0A5N6HPL6"/>
<dbReference type="InterPro" id="IPR054127">
    <property type="entry name" value="Pcf11_C"/>
</dbReference>
<keyword evidence="3" id="KW-1185">Reference proteome</keyword>
<dbReference type="InterPro" id="IPR021605">
    <property type="entry name" value="Pcf11_Clp1-ID"/>
</dbReference>
<dbReference type="GO" id="GO:0005737">
    <property type="term" value="C:cytoplasm"/>
    <property type="evidence" value="ECO:0007669"/>
    <property type="project" value="TreeGrafter"/>
</dbReference>
<dbReference type="SUPFAM" id="SSF48464">
    <property type="entry name" value="ENTH/VHS domain"/>
    <property type="match status" value="1"/>
</dbReference>
<dbReference type="EMBL" id="ML736761">
    <property type="protein sequence ID" value="KAE8405244.1"/>
    <property type="molecule type" value="Genomic_DNA"/>
</dbReference>
<dbReference type="GeneID" id="43676161"/>
<dbReference type="PANTHER" id="PTHR15921">
    <property type="entry name" value="PRE-MRNA CLEAVAGE COMPLEX II"/>
    <property type="match status" value="1"/>
</dbReference>
<dbReference type="SMART" id="SM00582">
    <property type="entry name" value="RPR"/>
    <property type="match status" value="1"/>
</dbReference>
<dbReference type="GO" id="GO:0031124">
    <property type="term" value="P:mRNA 3'-end processing"/>
    <property type="evidence" value="ECO:0007669"/>
    <property type="project" value="InterPro"/>
</dbReference>
<dbReference type="InterPro" id="IPR008942">
    <property type="entry name" value="ENTH_VHS"/>
</dbReference>
<gene>
    <name evidence="2" type="ORF">BDV37DRAFT_94280</name>
</gene>
<feature type="region of interest" description="Disordered" evidence="1">
    <location>
        <begin position="147"/>
        <end position="223"/>
    </location>
</feature>
<dbReference type="Proteomes" id="UP000325579">
    <property type="component" value="Unassembled WGS sequence"/>
</dbReference>
<sequence length="651" mass="71184">MSSGLASDEVAEDYKNSLEDLTTNDRFQISNLTVIAKENTEHAMAISRVLENHIRTTPPAQKLPALYVVDSIVKNVGTPYTLFLGRNMYQTFMNAYTLVDSPTRRKLDEMLKTWKEPVPGSLDTRPVFPPEVTRGIESALIKARTAALQQQQARSQQEVLTRGRVGTPPGWGSSSATAQSSTRYPPSTNSTPPMLYHRNGPGHGFPSADPRSTPTPQLQQQQQQDVNLSALNRDIEALIATARSDFANNPLDPSVQQRLKALLDLQGILQRQELTQEQLKLVRDQVSALSPKPPNSVPSTLPPAIPAVSTPSMAMPPVQAISQPLQQLLNPGTLAELIKTTAARQQPTPPPQAQSILPQAPSSGISQPTGTLNPENPLIAALRARGLLPPASAPPTTSATPSSNLASVFPFIVPGQVRFTPPVPTPQVTDNSNIQINVQMNTASIKIPRNTFIATLYESKPNRCGTCGRRFSATEDGKEKKARHLDWHFRTNQRMAEAARRAQNRSWYVDERDWIKSREVGDDEGLLDTETSGEVANGGDGGSAKKGPPKQWIRAPNDATLRNTPCPICQEKFESTWSEDVQDWIWQDAVKVGNRVYHASCYAEVTKDGSTPARRGTPLGRTGTPDSVLGKRKAEGTDSPNQNARVKLELM</sequence>
<dbReference type="GO" id="GO:0005849">
    <property type="term" value="C:mRNA cleavage factor complex"/>
    <property type="evidence" value="ECO:0007669"/>
    <property type="project" value="InterPro"/>
</dbReference>
<evidence type="ECO:0000313" key="3">
    <source>
        <dbReference type="Proteomes" id="UP000325579"/>
    </source>
</evidence>
<dbReference type="GO" id="GO:0006369">
    <property type="term" value="P:termination of RNA polymerase II transcription"/>
    <property type="evidence" value="ECO:0007669"/>
    <property type="project" value="InterPro"/>
</dbReference>
<accession>A0A5N6HPL6</accession>
<protein>
    <submittedName>
        <fullName evidence="2">Uncharacterized protein</fullName>
    </submittedName>
</protein>
<feature type="region of interest" description="Disordered" evidence="1">
    <location>
        <begin position="343"/>
        <end position="369"/>
    </location>
</feature>
<evidence type="ECO:0000256" key="1">
    <source>
        <dbReference type="SAM" id="MobiDB-lite"/>
    </source>
</evidence>
<dbReference type="Pfam" id="PF11526">
    <property type="entry name" value="Pfc11_Clp1_ID"/>
    <property type="match status" value="1"/>
</dbReference>
<reference evidence="2 3" key="1">
    <citation type="submission" date="2019-04" db="EMBL/GenBank/DDBJ databases">
        <authorList>
            <consortium name="DOE Joint Genome Institute"/>
            <person name="Mondo S."/>
            <person name="Kjaerbolling I."/>
            <person name="Vesth T."/>
            <person name="Frisvad J.C."/>
            <person name="Nybo J.L."/>
            <person name="Theobald S."/>
            <person name="Kildgaard S."/>
            <person name="Isbrandt T."/>
            <person name="Kuo A."/>
            <person name="Sato A."/>
            <person name="Lyhne E.K."/>
            <person name="Kogle M.E."/>
            <person name="Wiebenga A."/>
            <person name="Kun R.S."/>
            <person name="Lubbers R.J."/>
            <person name="Makela M.R."/>
            <person name="Barry K."/>
            <person name="Chovatia M."/>
            <person name="Clum A."/>
            <person name="Daum C."/>
            <person name="Haridas S."/>
            <person name="He G."/>
            <person name="LaButti K."/>
            <person name="Lipzen A."/>
            <person name="Riley R."/>
            <person name="Salamov A."/>
            <person name="Simmons B.A."/>
            <person name="Magnuson J.K."/>
            <person name="Henrissat B."/>
            <person name="Mortensen U.H."/>
            <person name="Larsen T.O."/>
            <person name="Devries R.P."/>
            <person name="Grigoriev I.V."/>
            <person name="Machida M."/>
            <person name="Baker S.E."/>
            <person name="Andersen M.R."/>
            <person name="Cantor M.N."/>
            <person name="Hua S.X."/>
        </authorList>
    </citation>
    <scope>NUCLEOTIDE SEQUENCE [LARGE SCALE GENOMIC DNA]</scope>
    <source>
        <strain evidence="2 3">CBS 119388</strain>
    </source>
</reference>
<dbReference type="Gene3D" id="1.25.40.90">
    <property type="match status" value="1"/>
</dbReference>
<accession>A0A5N7DG36</accession>
<feature type="region of interest" description="Disordered" evidence="1">
    <location>
        <begin position="523"/>
        <end position="559"/>
    </location>
</feature>
<dbReference type="OrthoDB" id="2129491at2759"/>
<dbReference type="GO" id="GO:0000993">
    <property type="term" value="F:RNA polymerase II complex binding"/>
    <property type="evidence" value="ECO:0007669"/>
    <property type="project" value="InterPro"/>
</dbReference>
<feature type="compositionally biased region" description="Polar residues" evidence="1">
    <location>
        <begin position="172"/>
        <end position="192"/>
    </location>
</feature>
<dbReference type="PROSITE" id="PS51391">
    <property type="entry name" value="CID"/>
    <property type="match status" value="1"/>
</dbReference>
<dbReference type="FunFam" id="1.25.40.90:FF:000016">
    <property type="entry name" value="mRNA cleavage factor complex component Pcf11"/>
    <property type="match status" value="1"/>
</dbReference>
<feature type="compositionally biased region" description="Polar residues" evidence="1">
    <location>
        <begin position="355"/>
        <end position="369"/>
    </location>
</feature>
<dbReference type="Pfam" id="PF21936">
    <property type="entry name" value="Pcf11_C"/>
    <property type="match status" value="1"/>
</dbReference>
<dbReference type="CDD" id="cd16982">
    <property type="entry name" value="CID_Pcf11"/>
    <property type="match status" value="1"/>
</dbReference>
<dbReference type="GO" id="GO:0003729">
    <property type="term" value="F:mRNA binding"/>
    <property type="evidence" value="ECO:0007669"/>
    <property type="project" value="InterPro"/>
</dbReference>
<feature type="region of interest" description="Disordered" evidence="1">
    <location>
        <begin position="607"/>
        <end position="651"/>
    </location>
</feature>
<feature type="compositionally biased region" description="Low complexity" evidence="1">
    <location>
        <begin position="147"/>
        <end position="157"/>
    </location>
</feature>